<dbReference type="EMBL" id="AVFL01000034">
    <property type="protein sequence ID" value="EWY36853.1"/>
    <property type="molecule type" value="Genomic_DNA"/>
</dbReference>
<accession>W9GZE1</accession>
<gene>
    <name evidence="2" type="ORF">N825_22995</name>
</gene>
<sequence>MALWLVTGGCGFIGSHLVDSLLARGDSVRVLDDLSTGRRSNLPQGVELLVGDVADAAVVSRAMAGVDGCFHLAAVASVQRGNEDWLGTHRVNLTGTVAVLDAARTKGRNGAVPVVYASSAAVYGDNPEMPLPETAATAPLSAYGADKLGCELHARVAWKVHGVPSTGFRFFNVYGPRQDPKSPYSGVIAIFADKVAERRGITVNGDGGQTRDFVYVTDVVRHLVAAMDSGHQGSRVFNVCTGRPTTVLELARIISRLGGVEPRIEHGPARAGDIRESLGDPRRAAEAFGFTAETPVTEGLRETLAAISGSLAAE</sequence>
<keyword evidence="3" id="KW-1185">Reference proteome</keyword>
<dbReference type="PATRIC" id="fig|1385369.3.peg.6076"/>
<evidence type="ECO:0000259" key="1">
    <source>
        <dbReference type="Pfam" id="PF01370"/>
    </source>
</evidence>
<reference evidence="2 3" key="1">
    <citation type="submission" date="2013-08" db="EMBL/GenBank/DDBJ databases">
        <title>The genome sequence of Skermanella stibiiresistens.</title>
        <authorList>
            <person name="Zhu W."/>
            <person name="Wang G."/>
        </authorList>
    </citation>
    <scope>NUCLEOTIDE SEQUENCE [LARGE SCALE GENOMIC DNA]</scope>
    <source>
        <strain evidence="2 3">SB22</strain>
    </source>
</reference>
<dbReference type="InterPro" id="IPR050177">
    <property type="entry name" value="Lipid_A_modif_metabolic_enz"/>
</dbReference>
<dbReference type="SUPFAM" id="SSF51735">
    <property type="entry name" value="NAD(P)-binding Rossmann-fold domains"/>
    <property type="match status" value="1"/>
</dbReference>
<protein>
    <submittedName>
        <fullName evidence="2">Epimerase</fullName>
    </submittedName>
</protein>
<dbReference type="PRINTS" id="PR01713">
    <property type="entry name" value="NUCEPIMERASE"/>
</dbReference>
<comment type="caution">
    <text evidence="2">The sequence shown here is derived from an EMBL/GenBank/DDBJ whole genome shotgun (WGS) entry which is preliminary data.</text>
</comment>
<dbReference type="InterPro" id="IPR001509">
    <property type="entry name" value="Epimerase_deHydtase"/>
</dbReference>
<dbReference type="InterPro" id="IPR036291">
    <property type="entry name" value="NAD(P)-bd_dom_sf"/>
</dbReference>
<dbReference type="STRING" id="1385369.N825_22995"/>
<evidence type="ECO:0000313" key="3">
    <source>
        <dbReference type="Proteomes" id="UP000019486"/>
    </source>
</evidence>
<dbReference type="Gene3D" id="3.90.25.10">
    <property type="entry name" value="UDP-galactose 4-epimerase, domain 1"/>
    <property type="match status" value="1"/>
</dbReference>
<feature type="domain" description="NAD-dependent epimerase/dehydratase" evidence="1">
    <location>
        <begin position="4"/>
        <end position="240"/>
    </location>
</feature>
<dbReference type="Pfam" id="PF01370">
    <property type="entry name" value="Epimerase"/>
    <property type="match status" value="1"/>
</dbReference>
<dbReference type="PANTHER" id="PTHR43245:SF13">
    <property type="entry name" value="UDP-D-APIOSE_UDP-D-XYLOSE SYNTHASE 2"/>
    <property type="match status" value="1"/>
</dbReference>
<dbReference type="RefSeq" id="WP_037459843.1">
    <property type="nucleotide sequence ID" value="NZ_AVFL01000034.1"/>
</dbReference>
<organism evidence="2 3">
    <name type="scientific">Skermanella stibiiresistens SB22</name>
    <dbReference type="NCBI Taxonomy" id="1385369"/>
    <lineage>
        <taxon>Bacteria</taxon>
        <taxon>Pseudomonadati</taxon>
        <taxon>Pseudomonadota</taxon>
        <taxon>Alphaproteobacteria</taxon>
        <taxon>Rhodospirillales</taxon>
        <taxon>Azospirillaceae</taxon>
        <taxon>Skermanella</taxon>
    </lineage>
</organism>
<dbReference type="OrthoDB" id="9801785at2"/>
<dbReference type="PANTHER" id="PTHR43245">
    <property type="entry name" value="BIFUNCTIONAL POLYMYXIN RESISTANCE PROTEIN ARNA"/>
    <property type="match status" value="1"/>
</dbReference>
<name>W9GZE1_9PROT</name>
<proteinExistence type="predicted"/>
<dbReference type="Proteomes" id="UP000019486">
    <property type="component" value="Unassembled WGS sequence"/>
</dbReference>
<evidence type="ECO:0000313" key="2">
    <source>
        <dbReference type="EMBL" id="EWY36853.1"/>
    </source>
</evidence>
<dbReference type="AlphaFoldDB" id="W9GZE1"/>
<dbReference type="Gene3D" id="3.40.50.720">
    <property type="entry name" value="NAD(P)-binding Rossmann-like Domain"/>
    <property type="match status" value="1"/>
</dbReference>